<feature type="transmembrane region" description="Helical" evidence="16">
    <location>
        <begin position="73"/>
        <end position="98"/>
    </location>
</feature>
<evidence type="ECO:0000256" key="10">
    <source>
        <dbReference type="ARBA" id="ARBA00022989"/>
    </source>
</evidence>
<dbReference type="InterPro" id="IPR023615">
    <property type="entry name" value="Cyt_c_Oxase_su1_BS"/>
</dbReference>
<feature type="transmembrane region" description="Helical" evidence="16">
    <location>
        <begin position="284"/>
        <end position="305"/>
    </location>
</feature>
<dbReference type="Proteomes" id="UP000198866">
    <property type="component" value="Unassembled WGS sequence"/>
</dbReference>
<sequence>MHARVSEAEVSDYLEDWSLKSWLTTHDHKRIGWLYMVSITAFFFVGGAAAAMLRLNLITPQGALVSADTYNRLFTAHGVIMVWLFLIPSIPSALGNFLMPMMIGARDLAFPRLNLMSWYIYVVGGLFTLGALYAGGVDTGWTFYTPFSTMFSNSNVILAVTGVFIVGFSSILTGLNFIVTVHTMRAPGMTWFRLPLFVWANYATSIILVLATPVLAMTLALVGAERLLHIGIFDPALGGDPLLFQHLFWFYSHPAVYIMVLPAMGVASEIIPCFARKRIFGYRFMAYAILGIASIGFLVWGHHMFVSGQSMYASMVFSLLSFLVAIPSAIKVFNWTATLYKGRITFSAPMLYALGFVGLFTIGGLAGLTLASLALDVHLTDTYYVVAHFHYIMVGGTVMAYLGGIHFWWPKMTGRMYPEMWGRVAALIIFFGFNLTFFPQYLLGFEGMPRRYHAYPPEFQVMNVLSSAGASILAVGYLLPMCYLIWSLFYGERAGSNPWRATGLEWQTSSPPPKHNFEHTPLVQRDAYEYDPETGNEAPQ</sequence>
<dbReference type="InterPro" id="IPR000883">
    <property type="entry name" value="Cyt_C_Oxase_1"/>
</dbReference>
<comment type="function">
    <text evidence="16">Cytochrome c oxidase is the component of the respiratory chain that catalyzes the reduction of oxygen to water. Subunits 1-3 form the functional core of the enzyme complex. CO I is the catalytic subunit of the enzyme. Electrons originating in cytochrome c are transferred via the copper A center of subunit 2 and heme A of subunit 1 to the bimetallic center formed by heme A3 and copper B.</text>
</comment>
<dbReference type="GO" id="GO:0004129">
    <property type="term" value="F:cytochrome-c oxidase activity"/>
    <property type="evidence" value="ECO:0007669"/>
    <property type="project" value="UniProtKB-EC"/>
</dbReference>
<dbReference type="NCBIfam" id="TIGR02891">
    <property type="entry name" value="CtaD_CoxA"/>
    <property type="match status" value="1"/>
</dbReference>
<feature type="transmembrane region" description="Helical" evidence="16">
    <location>
        <begin position="311"/>
        <end position="330"/>
    </location>
</feature>
<dbReference type="AlphaFoldDB" id="A0A1H6WK92"/>
<dbReference type="GO" id="GO:0006119">
    <property type="term" value="P:oxidative phosphorylation"/>
    <property type="evidence" value="ECO:0007669"/>
    <property type="project" value="UniProtKB-UniPathway"/>
</dbReference>
<evidence type="ECO:0000256" key="3">
    <source>
        <dbReference type="ARBA" id="ARBA00022448"/>
    </source>
</evidence>
<evidence type="ECO:0000256" key="7">
    <source>
        <dbReference type="ARBA" id="ARBA00022723"/>
    </source>
</evidence>
<keyword evidence="12 16" id="KW-0186">Copper</keyword>
<keyword evidence="8" id="KW-1278">Translocase</keyword>
<keyword evidence="6 15" id="KW-0812">Transmembrane</keyword>
<dbReference type="Gene3D" id="1.20.210.10">
    <property type="entry name" value="Cytochrome c oxidase-like, subunit I domain"/>
    <property type="match status" value="1"/>
</dbReference>
<dbReference type="UniPathway" id="UPA00705"/>
<keyword evidence="9 15" id="KW-0249">Electron transport</keyword>
<evidence type="ECO:0000256" key="1">
    <source>
        <dbReference type="ARBA" id="ARBA00004141"/>
    </source>
</evidence>
<keyword evidence="16" id="KW-1003">Cell membrane</keyword>
<evidence type="ECO:0000256" key="5">
    <source>
        <dbReference type="ARBA" id="ARBA00022660"/>
    </source>
</evidence>
<dbReference type="Pfam" id="PF00115">
    <property type="entry name" value="COX1"/>
    <property type="match status" value="1"/>
</dbReference>
<dbReference type="EMBL" id="FNYE01000007">
    <property type="protein sequence ID" value="SEJ14567.1"/>
    <property type="molecule type" value="Genomic_DNA"/>
</dbReference>
<feature type="transmembrane region" description="Helical" evidence="16">
    <location>
        <begin position="421"/>
        <end position="444"/>
    </location>
</feature>
<evidence type="ECO:0000256" key="13">
    <source>
        <dbReference type="ARBA" id="ARBA00023136"/>
    </source>
</evidence>
<dbReference type="OrthoDB" id="9803294at2"/>
<keyword evidence="7 16" id="KW-0479">Metal-binding</keyword>
<feature type="transmembrane region" description="Helical" evidence="16">
    <location>
        <begin position="351"/>
        <end position="375"/>
    </location>
</feature>
<dbReference type="PANTHER" id="PTHR10422:SF18">
    <property type="entry name" value="CYTOCHROME C OXIDASE SUBUNIT 1"/>
    <property type="match status" value="1"/>
</dbReference>
<dbReference type="PANTHER" id="PTHR10422">
    <property type="entry name" value="CYTOCHROME C OXIDASE SUBUNIT 1"/>
    <property type="match status" value="1"/>
</dbReference>
<dbReference type="SUPFAM" id="SSF81442">
    <property type="entry name" value="Cytochrome c oxidase subunit I-like"/>
    <property type="match status" value="1"/>
</dbReference>
<keyword evidence="4 15" id="KW-0349">Heme</keyword>
<dbReference type="STRING" id="667676.SAMN05192539_100755"/>
<keyword evidence="19" id="KW-1185">Reference proteome</keyword>
<feature type="domain" description="Cytochrome oxidase subunit I profile" evidence="17">
    <location>
        <begin position="22"/>
        <end position="524"/>
    </location>
</feature>
<evidence type="ECO:0000256" key="4">
    <source>
        <dbReference type="ARBA" id="ARBA00022617"/>
    </source>
</evidence>
<evidence type="ECO:0000256" key="8">
    <source>
        <dbReference type="ARBA" id="ARBA00022967"/>
    </source>
</evidence>
<gene>
    <name evidence="18" type="ORF">SAMN05192539_100755</name>
</gene>
<comment type="catalytic activity">
    <reaction evidence="14 16">
        <text>4 Fe(II)-[cytochrome c] + O2 + 8 H(+)(in) = 4 Fe(III)-[cytochrome c] + 2 H2O + 4 H(+)(out)</text>
        <dbReference type="Rhea" id="RHEA:11436"/>
        <dbReference type="Rhea" id="RHEA-COMP:10350"/>
        <dbReference type="Rhea" id="RHEA-COMP:14399"/>
        <dbReference type="ChEBI" id="CHEBI:15377"/>
        <dbReference type="ChEBI" id="CHEBI:15378"/>
        <dbReference type="ChEBI" id="CHEBI:15379"/>
        <dbReference type="ChEBI" id="CHEBI:29033"/>
        <dbReference type="ChEBI" id="CHEBI:29034"/>
        <dbReference type="EC" id="7.1.1.9"/>
    </reaction>
</comment>
<accession>A0A1H6WK92</accession>
<dbReference type="PROSITE" id="PS00077">
    <property type="entry name" value="COX1_CUB"/>
    <property type="match status" value="1"/>
</dbReference>
<reference evidence="19" key="1">
    <citation type="submission" date="2016-10" db="EMBL/GenBank/DDBJ databases">
        <authorList>
            <person name="Varghese N."/>
            <person name="Submissions S."/>
        </authorList>
    </citation>
    <scope>NUCLEOTIDE SEQUENCE [LARGE SCALE GENOMIC DNA]</scope>
    <source>
        <strain evidence="19">LMG 26031</strain>
    </source>
</reference>
<organism evidence="18 19">
    <name type="scientific">Paraburkholderia diazotrophica</name>
    <dbReference type="NCBI Taxonomy" id="667676"/>
    <lineage>
        <taxon>Bacteria</taxon>
        <taxon>Pseudomonadati</taxon>
        <taxon>Pseudomonadota</taxon>
        <taxon>Betaproteobacteria</taxon>
        <taxon>Burkholderiales</taxon>
        <taxon>Burkholderiaceae</taxon>
        <taxon>Paraburkholderia</taxon>
    </lineage>
</organism>
<feature type="transmembrane region" description="Helical" evidence="16">
    <location>
        <begin position="33"/>
        <end position="53"/>
    </location>
</feature>
<feature type="transmembrane region" description="Helical" evidence="16">
    <location>
        <begin position="156"/>
        <end position="179"/>
    </location>
</feature>
<evidence type="ECO:0000259" key="17">
    <source>
        <dbReference type="PROSITE" id="PS50855"/>
    </source>
</evidence>
<comment type="similarity">
    <text evidence="15">Belongs to the heme-copper respiratory oxidase family.</text>
</comment>
<dbReference type="GO" id="GO:0015990">
    <property type="term" value="P:electron transport coupled proton transport"/>
    <property type="evidence" value="ECO:0007669"/>
    <property type="project" value="InterPro"/>
</dbReference>
<dbReference type="RefSeq" id="WP_090865285.1">
    <property type="nucleotide sequence ID" value="NZ_FNYE01000007.1"/>
</dbReference>
<keyword evidence="10 16" id="KW-1133">Transmembrane helix</keyword>
<keyword evidence="11 16" id="KW-0408">Iron</keyword>
<keyword evidence="5 15" id="KW-0679">Respiratory chain</keyword>
<protein>
    <recommendedName>
        <fullName evidence="16">Cytochrome c oxidase subunit 1</fullName>
        <ecNumber evidence="16">7.1.1.9</ecNumber>
    </recommendedName>
</protein>
<dbReference type="InterPro" id="IPR036927">
    <property type="entry name" value="Cyt_c_oxase-like_su1_sf"/>
</dbReference>
<evidence type="ECO:0000256" key="12">
    <source>
        <dbReference type="ARBA" id="ARBA00023008"/>
    </source>
</evidence>
<dbReference type="InterPro" id="IPR014241">
    <property type="entry name" value="Cyt_c_oxidase_su1_bac"/>
</dbReference>
<name>A0A1H6WK92_9BURK</name>
<evidence type="ECO:0000256" key="9">
    <source>
        <dbReference type="ARBA" id="ARBA00022982"/>
    </source>
</evidence>
<comment type="subcellular location">
    <subcellularLocation>
        <location evidence="16">Cell membrane</location>
        <topology evidence="16">Multi-pass membrane protein</topology>
    </subcellularLocation>
    <subcellularLocation>
        <location evidence="1">Membrane</location>
        <topology evidence="1">Multi-pass membrane protein</topology>
    </subcellularLocation>
</comment>
<evidence type="ECO:0000256" key="14">
    <source>
        <dbReference type="ARBA" id="ARBA00047816"/>
    </source>
</evidence>
<feature type="transmembrane region" description="Helical" evidence="16">
    <location>
        <begin position="199"/>
        <end position="222"/>
    </location>
</feature>
<feature type="transmembrane region" description="Helical" evidence="16">
    <location>
        <begin position="464"/>
        <end position="490"/>
    </location>
</feature>
<dbReference type="GO" id="GO:0022904">
    <property type="term" value="P:respiratory electron transport chain"/>
    <property type="evidence" value="ECO:0007669"/>
    <property type="project" value="TreeGrafter"/>
</dbReference>
<dbReference type="GO" id="GO:0046872">
    <property type="term" value="F:metal ion binding"/>
    <property type="evidence" value="ECO:0007669"/>
    <property type="project" value="UniProtKB-KW"/>
</dbReference>
<feature type="transmembrane region" description="Helical" evidence="16">
    <location>
        <begin position="242"/>
        <end position="263"/>
    </location>
</feature>
<evidence type="ECO:0000256" key="11">
    <source>
        <dbReference type="ARBA" id="ARBA00023004"/>
    </source>
</evidence>
<evidence type="ECO:0000256" key="16">
    <source>
        <dbReference type="RuleBase" id="RU363061"/>
    </source>
</evidence>
<comment type="pathway">
    <text evidence="2 16">Energy metabolism; oxidative phosphorylation.</text>
</comment>
<proteinExistence type="inferred from homology"/>
<evidence type="ECO:0000313" key="18">
    <source>
        <dbReference type="EMBL" id="SEJ14567.1"/>
    </source>
</evidence>
<dbReference type="InterPro" id="IPR023616">
    <property type="entry name" value="Cyt_c_oxase-like_su1_dom"/>
</dbReference>
<keyword evidence="13 16" id="KW-0472">Membrane</keyword>
<evidence type="ECO:0000256" key="6">
    <source>
        <dbReference type="ARBA" id="ARBA00022692"/>
    </source>
</evidence>
<dbReference type="GO" id="GO:0020037">
    <property type="term" value="F:heme binding"/>
    <property type="evidence" value="ECO:0007669"/>
    <property type="project" value="InterPro"/>
</dbReference>
<keyword evidence="3 15" id="KW-0813">Transport</keyword>
<dbReference type="PRINTS" id="PR01165">
    <property type="entry name" value="CYCOXIDASEI"/>
</dbReference>
<evidence type="ECO:0000256" key="2">
    <source>
        <dbReference type="ARBA" id="ARBA00004673"/>
    </source>
</evidence>
<dbReference type="EC" id="7.1.1.9" evidence="16"/>
<evidence type="ECO:0000256" key="15">
    <source>
        <dbReference type="RuleBase" id="RU000370"/>
    </source>
</evidence>
<dbReference type="GO" id="GO:0005886">
    <property type="term" value="C:plasma membrane"/>
    <property type="evidence" value="ECO:0007669"/>
    <property type="project" value="UniProtKB-SubCell"/>
</dbReference>
<feature type="transmembrane region" description="Helical" evidence="16">
    <location>
        <begin position="118"/>
        <end position="136"/>
    </location>
</feature>
<feature type="transmembrane region" description="Helical" evidence="16">
    <location>
        <begin position="387"/>
        <end position="409"/>
    </location>
</feature>
<evidence type="ECO:0000313" key="19">
    <source>
        <dbReference type="Proteomes" id="UP000198866"/>
    </source>
</evidence>
<dbReference type="PROSITE" id="PS50855">
    <property type="entry name" value="COX1"/>
    <property type="match status" value="1"/>
</dbReference>